<reference evidence="2" key="2">
    <citation type="submission" date="2021-08" db="EMBL/GenBank/DDBJ databases">
        <authorList>
            <person name="Tani A."/>
            <person name="Ola A."/>
            <person name="Ogura Y."/>
            <person name="Katsura K."/>
            <person name="Hayashi T."/>
        </authorList>
    </citation>
    <scope>NUCLEOTIDE SEQUENCE</scope>
    <source>
        <strain evidence="2">NBRC 103626</strain>
    </source>
</reference>
<dbReference type="Proteomes" id="UP001055108">
    <property type="component" value="Unassembled WGS sequence"/>
</dbReference>
<evidence type="ECO:0000313" key="3">
    <source>
        <dbReference type="Proteomes" id="UP001055108"/>
    </source>
</evidence>
<sequence>MPDAAPSKRASAVSRTARRLSASAEKGRRAASAIGFRPGAGGAASAGRSAITAMQGLPTAAASWRRSRTRRVSTSRPRATTNPRPKLSERPAAKALYQFGVAGRFGTDASLTMRASVTGKVCSCAASAKRVRKLSRMLL</sequence>
<name>A0AA37HS58_9HYPH</name>
<dbReference type="AlphaFoldDB" id="A0AA37HS58"/>
<evidence type="ECO:0000256" key="1">
    <source>
        <dbReference type="SAM" id="MobiDB-lite"/>
    </source>
</evidence>
<protein>
    <submittedName>
        <fullName evidence="2">Uncharacterized protein</fullName>
    </submittedName>
</protein>
<accession>A0AA37HS58</accession>
<reference evidence="2" key="1">
    <citation type="journal article" date="2016" name="Front. Microbiol.">
        <title>Genome Sequence of the Piezophilic, Mesophilic Sulfate-Reducing Bacterium Desulfovibrio indicus J2T.</title>
        <authorList>
            <person name="Cao J."/>
            <person name="Maignien L."/>
            <person name="Shao Z."/>
            <person name="Alain K."/>
            <person name="Jebbar M."/>
        </authorList>
    </citation>
    <scope>NUCLEOTIDE SEQUENCE</scope>
    <source>
        <strain evidence="2">NBRC 103626</strain>
    </source>
</reference>
<dbReference type="EMBL" id="BPQM01000104">
    <property type="protein sequence ID" value="GJD80646.1"/>
    <property type="molecule type" value="Genomic_DNA"/>
</dbReference>
<comment type="caution">
    <text evidence="2">The sequence shown here is derived from an EMBL/GenBank/DDBJ whole genome shotgun (WGS) entry which is preliminary data.</text>
</comment>
<organism evidence="2 3">
    <name type="scientific">Methylobacterium gregans</name>
    <dbReference type="NCBI Taxonomy" id="374424"/>
    <lineage>
        <taxon>Bacteria</taxon>
        <taxon>Pseudomonadati</taxon>
        <taxon>Pseudomonadota</taxon>
        <taxon>Alphaproteobacteria</taxon>
        <taxon>Hyphomicrobiales</taxon>
        <taxon>Methylobacteriaceae</taxon>
        <taxon>Methylobacterium</taxon>
    </lineage>
</organism>
<feature type="region of interest" description="Disordered" evidence="1">
    <location>
        <begin position="1"/>
        <end position="30"/>
    </location>
</feature>
<evidence type="ECO:0000313" key="2">
    <source>
        <dbReference type="EMBL" id="GJD80646.1"/>
    </source>
</evidence>
<gene>
    <name evidence="2" type="ORF">NBEOAGPD_3888</name>
</gene>
<keyword evidence="3" id="KW-1185">Reference proteome</keyword>
<feature type="region of interest" description="Disordered" evidence="1">
    <location>
        <begin position="57"/>
        <end position="91"/>
    </location>
</feature>
<proteinExistence type="predicted"/>